<dbReference type="InterPro" id="IPR007110">
    <property type="entry name" value="Ig-like_dom"/>
</dbReference>
<dbReference type="InterPro" id="IPR036179">
    <property type="entry name" value="Ig-like_dom_sf"/>
</dbReference>
<dbReference type="PANTHER" id="PTHR46013">
    <property type="entry name" value="VASCULAR CELL ADHESION MOLECULE 1"/>
    <property type="match status" value="1"/>
</dbReference>
<dbReference type="SMART" id="SM00406">
    <property type="entry name" value="IGv"/>
    <property type="match status" value="9"/>
</dbReference>
<feature type="domain" description="Ig-like" evidence="2">
    <location>
        <begin position="1003"/>
        <end position="1083"/>
    </location>
</feature>
<feature type="domain" description="Ig-like" evidence="2">
    <location>
        <begin position="720"/>
        <end position="795"/>
    </location>
</feature>
<dbReference type="Pfam" id="PF07679">
    <property type="entry name" value="I-set"/>
    <property type="match status" value="4"/>
</dbReference>
<name>A0ABQ9FIC0_TEGGR</name>
<feature type="domain" description="Ig-like" evidence="2">
    <location>
        <begin position="145"/>
        <end position="233"/>
    </location>
</feature>
<feature type="domain" description="Ig-like" evidence="2">
    <location>
        <begin position="1738"/>
        <end position="1817"/>
    </location>
</feature>
<feature type="domain" description="Ig-like" evidence="2">
    <location>
        <begin position="1099"/>
        <end position="1180"/>
    </location>
</feature>
<feature type="domain" description="Ig-like" evidence="2">
    <location>
        <begin position="1280"/>
        <end position="1370"/>
    </location>
</feature>
<feature type="chain" id="PRO_5046970124" description="Ig-like domain-containing protein" evidence="1">
    <location>
        <begin position="33"/>
        <end position="2138"/>
    </location>
</feature>
<feature type="domain" description="Ig-like" evidence="2">
    <location>
        <begin position="1821"/>
        <end position="1909"/>
    </location>
</feature>
<dbReference type="InterPro" id="IPR003598">
    <property type="entry name" value="Ig_sub2"/>
</dbReference>
<feature type="domain" description="Ig-like" evidence="2">
    <location>
        <begin position="1548"/>
        <end position="1640"/>
    </location>
</feature>
<feature type="domain" description="Ig-like" evidence="2">
    <location>
        <begin position="904"/>
        <end position="985"/>
    </location>
</feature>
<dbReference type="InterPro" id="IPR013098">
    <property type="entry name" value="Ig_I-set"/>
</dbReference>
<comment type="caution">
    <text evidence="3">The sequence shown here is derived from an EMBL/GenBank/DDBJ whole genome shotgun (WGS) entry which is preliminary data.</text>
</comment>
<dbReference type="Pfam" id="PF13895">
    <property type="entry name" value="Ig_2"/>
    <property type="match status" value="2"/>
</dbReference>
<feature type="domain" description="Ig-like" evidence="2">
    <location>
        <begin position="1467"/>
        <end position="1541"/>
    </location>
</feature>
<evidence type="ECO:0000313" key="3">
    <source>
        <dbReference type="EMBL" id="KAJ8316396.1"/>
    </source>
</evidence>
<dbReference type="Pfam" id="PF07686">
    <property type="entry name" value="V-set"/>
    <property type="match status" value="2"/>
</dbReference>
<dbReference type="PANTHER" id="PTHR46013:SF7">
    <property type="entry name" value="IG-LIKE DOMAIN-CONTAINING PROTEIN"/>
    <property type="match status" value="1"/>
</dbReference>
<dbReference type="Proteomes" id="UP001217089">
    <property type="component" value="Unassembled WGS sequence"/>
</dbReference>
<dbReference type="SUPFAM" id="SSF48726">
    <property type="entry name" value="Immunoglobulin"/>
    <property type="match status" value="21"/>
</dbReference>
<keyword evidence="1" id="KW-0732">Signal</keyword>
<dbReference type="InterPro" id="IPR013783">
    <property type="entry name" value="Ig-like_fold"/>
</dbReference>
<feature type="domain" description="Ig-like" evidence="2">
    <location>
        <begin position="800"/>
        <end position="895"/>
    </location>
</feature>
<feature type="domain" description="Ig-like" evidence="2">
    <location>
        <begin position="1655"/>
        <end position="1732"/>
    </location>
</feature>
<protein>
    <recommendedName>
        <fullName evidence="2">Ig-like domain-containing protein</fullName>
    </recommendedName>
</protein>
<accession>A0ABQ9FIC0</accession>
<feature type="signal peptide" evidence="1">
    <location>
        <begin position="1"/>
        <end position="32"/>
    </location>
</feature>
<evidence type="ECO:0000259" key="2">
    <source>
        <dbReference type="PROSITE" id="PS50835"/>
    </source>
</evidence>
<gene>
    <name evidence="3" type="ORF">KUTeg_006410</name>
</gene>
<feature type="domain" description="Ig-like" evidence="2">
    <location>
        <begin position="1969"/>
        <end position="2047"/>
    </location>
</feature>
<feature type="domain" description="Ig-like" evidence="2">
    <location>
        <begin position="349"/>
        <end position="424"/>
    </location>
</feature>
<dbReference type="InterPro" id="IPR013106">
    <property type="entry name" value="Ig_V-set"/>
</dbReference>
<dbReference type="PROSITE" id="PS50835">
    <property type="entry name" value="IG_LIKE"/>
    <property type="match status" value="20"/>
</dbReference>
<dbReference type="CDD" id="cd00096">
    <property type="entry name" value="Ig"/>
    <property type="match status" value="5"/>
</dbReference>
<dbReference type="SMART" id="SM00408">
    <property type="entry name" value="IGc2"/>
    <property type="match status" value="21"/>
</dbReference>
<feature type="domain" description="Ig-like" evidence="2">
    <location>
        <begin position="533"/>
        <end position="611"/>
    </location>
</feature>
<proteinExistence type="predicted"/>
<keyword evidence="4" id="KW-1185">Reference proteome</keyword>
<feature type="domain" description="Ig-like" evidence="2">
    <location>
        <begin position="429"/>
        <end position="524"/>
    </location>
</feature>
<evidence type="ECO:0000256" key="1">
    <source>
        <dbReference type="SAM" id="SignalP"/>
    </source>
</evidence>
<reference evidence="3 4" key="1">
    <citation type="submission" date="2022-12" db="EMBL/GenBank/DDBJ databases">
        <title>Chromosome-level genome of Tegillarca granosa.</title>
        <authorList>
            <person name="Kim J."/>
        </authorList>
    </citation>
    <scope>NUCLEOTIDE SEQUENCE [LARGE SCALE GENOMIC DNA]</scope>
    <source>
        <strain evidence="3">Teg-2019</strain>
        <tissue evidence="3">Adductor muscle</tissue>
    </source>
</reference>
<dbReference type="EMBL" id="JARBDR010000328">
    <property type="protein sequence ID" value="KAJ8316396.1"/>
    <property type="molecule type" value="Genomic_DNA"/>
</dbReference>
<dbReference type="InterPro" id="IPR003599">
    <property type="entry name" value="Ig_sub"/>
</dbReference>
<feature type="domain" description="Ig-like" evidence="2">
    <location>
        <begin position="615"/>
        <end position="711"/>
    </location>
</feature>
<dbReference type="CDD" id="cd00099">
    <property type="entry name" value="IgV"/>
    <property type="match status" value="3"/>
</dbReference>
<dbReference type="Pfam" id="PF13927">
    <property type="entry name" value="Ig_3"/>
    <property type="match status" value="8"/>
</dbReference>
<feature type="domain" description="Ig-like" evidence="2">
    <location>
        <begin position="1913"/>
        <end position="1963"/>
    </location>
</feature>
<feature type="domain" description="Ig-like" evidence="2">
    <location>
        <begin position="1375"/>
        <end position="1454"/>
    </location>
</feature>
<dbReference type="Gene3D" id="2.60.40.10">
    <property type="entry name" value="Immunoglobulins"/>
    <property type="match status" value="22"/>
</dbReference>
<sequence>MMYFSTGMRQGRPITALLLSIYLVTQYSVVEGYQPVISGNNYLTENIETNFTCMTVTVKAEGQLEPNLFINWRLQSDIQENLSVNTYVIPWNATTTVRNSTIVFVPVADHHLKRLYCIVEELSGLKRNFTDSVILYVIHATTPTPDVPIATITKDQYLVSPGSQVIISCSIQSSLDITEIYWKKISNGNMDIYPNTNPNKYGITNDVLSSPKTSVLKINNIDNSNAGSYVCHAVPSSGDPGTSNTVRVNVVTFSLLSTQYTRAVQSSVTLDCTMTGTSGMNFEIRWYKNGQELVLSRDTRYVNGNQQIPSLTINNLQSTDSGKYTCQIRSGSDSLMSPEITLNVQSSAPEVTVSATPYVKNVGENINLACSFNQPVSSVFWTNTQTNQRYTTSPSTPDLLLNSLTAAHAGSYVCSGVSQASGLTGNSVPVSLVIIDTFQPQYSGQVGGEVTLNCNVNSPTTNYAVSWFKDGLNINIAGNPGKYEGGLISSPWLKIKSLTTSDTGVYYCRVTVNGQTSANSANINLQVTQSNPPSITVSTAPYIVNSGNSVRLTCTVNEAVSQVYWTKVGTGLRLTASPVSSTSWYVDLNQVTTSNAGSYVCNAVSSVSGLTGSSSAVSMVVIDSVQTQYSEKTGDNVTLMCNVNSPTNDYSVSWYKDGQSINIVGNPGKYEGGTVSSPSLKIKSLTTSDAGVYFCRVRFNDGTTKDSSNINLAVSQVNPPQVSIGRSTYIANIGDNVILGCSVNEAVSQVYWTNTLTNQIYTTSTSSPSLFFNSVTSANAGSYVCNAVSATTGLTGSSSPVNLIIIDPVQTQYSETVGGNVTLNCNINSPTTGYTVTWYKDGQSINIIGNPGKYEGGTVSSPSLKIKSLTTSDAGVYFCRVRFNDGTTKDSANINLAVSQGNPPQITISRSTYIANVGDNVILGCIVNEAVSQVYWTNTLTNQIYTTSTSSPSLIFNSVTSANAGSYVCNAISATTGLTGSSSLVNLIVIDSGSLQQYDKAVGDSIMLMCDVNPKSLSYSVSWYRNNAFLNIAGNPGKYGGGNTTHPSLEIKSLSAGDDGTYYCRVTYNVDGTSMNGANHQLSILSVAVQSMQYFANNGGTIKITCTSSTTDLIEVYWVRTLATNGIVQRLYSYTSSRYTGITKEDPSVTINSINTGDAGEYVCHVKSRSGAEANSGKVNVNVIRLDSTSYTHIPGTSESVILNVELAGPTTSEVNWFKNNLLMSIDGINYHNGNKIVPSLTIRSLTESDSGVYRFTAKNNGMLYTSPDIRLTIQQATAPQVSLPSSYIGSLGGYIILQCSVTPTTGLSSISWTLPSGSTDLSTPLNKYVGGTTSNPPLRIYSLSTTDSGVYTCRASNSAGTGSASTSLTVYKKPENVQITPTSLSVNNGDPIQLTCSGDGTPTQEYRWYKGSSLLNDFDSVYYVPSASASDGGSYTCNVSNQAGYNTDTMTVTVISTASQTYSKGEGESVTLDCSVSGLTSYAIKWYKDGQEITTRGTKYFNGDSRQPSLTINPLLSSDSGIYVCSVSGAGVSKNSSSINVFVGSKPVVSIPQSKYTGSIGGFVTIPCNVDPRNNLDEVKWFLNGVEIQVLAQPSKYQNGNRFFPDLAILQLNTGDNGFYRCSATNALGTGTSQQAELTVFSVNVPTNRYQPLEGQSVTLTCSTTLSSYSVTWYKNGEKITLPGSGYQNGRYPVPSLTISNVDVGDSGIYVCSITGGGFMKNGSSIEVSVQQQLVAPDIVMTFNPSSVSVRPGEPIQVSANAGGSPDPVYRWSKNGVVVYTGQTLIIESASSSNAGIYTVTASNSAGETNGTLTINVLTQEVTVSSNQYNALVGDSVVMGCTVQGVSNYIVTWYKDGQVLGRTSRHQDGDRNIPTLTITSIIAEDDGKYICSATNLNNGDSTNSSVITLTVGVIVLVKCVADGTSVVYQWTKGGVKLRENGLLYIQNTDRFDDGVYNCTAMNKGGNHPVITTTVSTVTTSVGLSVTLNCENDADPVATQYEWKYGDITQLLSSSSLSVDIVDDNSFIDYTCTAMNIHGSSEQHTFTLVKEGAGKLLSGASVRAVVGASVGAVVGTSIRAVVGTSIRAVVGTSIRAFVGAFCRGINHKLSIAEILAKESCCRDMNHRLSIAEILAKES</sequence>
<organism evidence="3 4">
    <name type="scientific">Tegillarca granosa</name>
    <name type="common">Malaysian cockle</name>
    <name type="synonym">Anadara granosa</name>
    <dbReference type="NCBI Taxonomy" id="220873"/>
    <lineage>
        <taxon>Eukaryota</taxon>
        <taxon>Metazoa</taxon>
        <taxon>Spiralia</taxon>
        <taxon>Lophotrochozoa</taxon>
        <taxon>Mollusca</taxon>
        <taxon>Bivalvia</taxon>
        <taxon>Autobranchia</taxon>
        <taxon>Pteriomorphia</taxon>
        <taxon>Arcoida</taxon>
        <taxon>Arcoidea</taxon>
        <taxon>Arcidae</taxon>
        <taxon>Tegillarca</taxon>
    </lineage>
</organism>
<feature type="domain" description="Ig-like" evidence="2">
    <location>
        <begin position="240"/>
        <end position="343"/>
    </location>
</feature>
<evidence type="ECO:0000313" key="4">
    <source>
        <dbReference type="Proteomes" id="UP001217089"/>
    </source>
</evidence>
<dbReference type="SMART" id="SM00409">
    <property type="entry name" value="IG"/>
    <property type="match status" value="21"/>
</dbReference>